<keyword evidence="2" id="KW-1185">Reference proteome</keyword>
<sequence length="659" mass="72284">MAFEGIAPRDRSFRHRVAPCSHGRDGTKYLIEVYLLASGASKIPPGRCKALLLHFLGPRGQQLFKTLSVLQAAEKTEEEKETAATLDINTQILPTASDVAPAGTAPHGQAAQLIEKNVLPGFGFNVQRLAALRMGSGSRTFDERFPCFLTTGNRINRRNSESGTDRDQFLQDPMEIDGTRSSDIWTPTLRPVKTRMTLIGFLSLGRRNVSLAQAAADLPPPPAPEVPRKTNARLPPLPIDDYKIVFRPRDGLNLGAWPQPSVDRAISIAAGLDSAVLNELIIRIRTDQNLAVLSTPDENLAARLQRVQFICIGLTQHAVQAYVAAPDNSCKEVVSGLEPNTPTTTLLENLHCSEAPVLHARMMGPTNTALITFSGTHVPHYVRMYGAELRCHIYRPRRQVCSVCLSMGHRADVCPMPDKPRFTACGISNPPKEHECTPKCIHCDGTQPATDPRCPSRQLPAHNKSHMLREHNKRKEQRPPPGPAQGQLGSTTQQGAQQNPTQSEKTPGSSAENPWTRGRSRTRGSPGDRLQTDRSRSAGGSKGRTPSHGRSRDRGHNKKRSDKKEQAVSWAAQFPPLSPSPHTPPSVTQHSKPQPTPQPMMTDNEPRLNDSLQTSRTVYCTQQALNAMAASQKTELVTLMQAGMQKMKEVIMAEVTALL</sequence>
<name>A0ACB8DY73_DERSI</name>
<comment type="caution">
    <text evidence="1">The sequence shown here is derived from an EMBL/GenBank/DDBJ whole genome shotgun (WGS) entry which is preliminary data.</text>
</comment>
<evidence type="ECO:0000313" key="2">
    <source>
        <dbReference type="Proteomes" id="UP000821865"/>
    </source>
</evidence>
<organism evidence="1 2">
    <name type="scientific">Dermacentor silvarum</name>
    <name type="common">Tick</name>
    <dbReference type="NCBI Taxonomy" id="543639"/>
    <lineage>
        <taxon>Eukaryota</taxon>
        <taxon>Metazoa</taxon>
        <taxon>Ecdysozoa</taxon>
        <taxon>Arthropoda</taxon>
        <taxon>Chelicerata</taxon>
        <taxon>Arachnida</taxon>
        <taxon>Acari</taxon>
        <taxon>Parasitiformes</taxon>
        <taxon>Ixodida</taxon>
        <taxon>Ixodoidea</taxon>
        <taxon>Ixodidae</taxon>
        <taxon>Rhipicephalinae</taxon>
        <taxon>Dermacentor</taxon>
    </lineage>
</organism>
<protein>
    <submittedName>
        <fullName evidence="1">Uncharacterized protein</fullName>
    </submittedName>
</protein>
<accession>A0ACB8DY73</accession>
<gene>
    <name evidence="1" type="ORF">HPB49_008969</name>
</gene>
<evidence type="ECO:0000313" key="1">
    <source>
        <dbReference type="EMBL" id="KAH7979291.1"/>
    </source>
</evidence>
<reference evidence="1" key="1">
    <citation type="submission" date="2020-05" db="EMBL/GenBank/DDBJ databases">
        <title>Large-scale comparative analyses of tick genomes elucidate their genetic diversity and vector capacities.</title>
        <authorList>
            <person name="Jia N."/>
            <person name="Wang J."/>
            <person name="Shi W."/>
            <person name="Du L."/>
            <person name="Sun Y."/>
            <person name="Zhan W."/>
            <person name="Jiang J."/>
            <person name="Wang Q."/>
            <person name="Zhang B."/>
            <person name="Ji P."/>
            <person name="Sakyi L.B."/>
            <person name="Cui X."/>
            <person name="Yuan T."/>
            <person name="Jiang B."/>
            <person name="Yang W."/>
            <person name="Lam T.T.-Y."/>
            <person name="Chang Q."/>
            <person name="Ding S."/>
            <person name="Wang X."/>
            <person name="Zhu J."/>
            <person name="Ruan X."/>
            <person name="Zhao L."/>
            <person name="Wei J."/>
            <person name="Que T."/>
            <person name="Du C."/>
            <person name="Cheng J."/>
            <person name="Dai P."/>
            <person name="Han X."/>
            <person name="Huang E."/>
            <person name="Gao Y."/>
            <person name="Liu J."/>
            <person name="Shao H."/>
            <person name="Ye R."/>
            <person name="Li L."/>
            <person name="Wei W."/>
            <person name="Wang X."/>
            <person name="Wang C."/>
            <person name="Yang T."/>
            <person name="Huo Q."/>
            <person name="Li W."/>
            <person name="Guo W."/>
            <person name="Chen H."/>
            <person name="Zhou L."/>
            <person name="Ni X."/>
            <person name="Tian J."/>
            <person name="Zhou Y."/>
            <person name="Sheng Y."/>
            <person name="Liu T."/>
            <person name="Pan Y."/>
            <person name="Xia L."/>
            <person name="Li J."/>
            <person name="Zhao F."/>
            <person name="Cao W."/>
        </authorList>
    </citation>
    <scope>NUCLEOTIDE SEQUENCE</scope>
    <source>
        <strain evidence="1">Dsil-2018</strain>
    </source>
</reference>
<dbReference type="EMBL" id="CM023470">
    <property type="protein sequence ID" value="KAH7979291.1"/>
    <property type="molecule type" value="Genomic_DNA"/>
</dbReference>
<proteinExistence type="predicted"/>
<dbReference type="Proteomes" id="UP000821865">
    <property type="component" value="Chromosome 1"/>
</dbReference>